<dbReference type="InterPro" id="IPR051043">
    <property type="entry name" value="Sulfatase_Mod_Factor_Kinase"/>
</dbReference>
<feature type="domain" description="Sulfatase-modifying factor enzyme-like" evidence="1">
    <location>
        <begin position="43"/>
        <end position="324"/>
    </location>
</feature>
<keyword evidence="3" id="KW-1185">Reference proteome</keyword>
<comment type="caution">
    <text evidence="2">The sequence shown here is derived from an EMBL/GenBank/DDBJ whole genome shotgun (WGS) entry which is preliminary data.</text>
</comment>
<dbReference type="PANTHER" id="PTHR23150">
    <property type="entry name" value="SULFATASE MODIFYING FACTOR 1, 2"/>
    <property type="match status" value="1"/>
</dbReference>
<evidence type="ECO:0000313" key="3">
    <source>
        <dbReference type="Proteomes" id="UP000539313"/>
    </source>
</evidence>
<gene>
    <name evidence="2" type="ORF">HNR21_000739</name>
</gene>
<proteinExistence type="predicted"/>
<dbReference type="GO" id="GO:0120147">
    <property type="term" value="F:formylglycine-generating oxidase activity"/>
    <property type="evidence" value="ECO:0007669"/>
    <property type="project" value="TreeGrafter"/>
</dbReference>
<sequence length="328" mass="36100">MAETPHQHSACCAPALSLGATRTAASPEWDFEIPRRSRAEIVKNMALIPGGEFRMGGDDPDAFPEDGEGPVRTVRLSPFLIDKYAVANRQFAAFVKATGYVTEAERYGWSFVFHNHVAPGTPVMDGTVAEAPWWVAVPGAYWKAPEGPGSSIERRPNHPVVHVSWNDARAYAAWAGKRLPTEAEWEMAARGGLDQARYPWGDELTPKGRHRCNIWQGTFPVHDTGEDGFTGTAPVNSFAPNGYGLHNVSGNVWEWCADWWSTDWHAADTPETRINPQGPPTGRSRVIRGGSFLCHDSYCNRYRVAARTHNTPDSTTSHTGFRCAADPA</sequence>
<evidence type="ECO:0000259" key="1">
    <source>
        <dbReference type="Pfam" id="PF03781"/>
    </source>
</evidence>
<name>A0A7W3MTY4_9ACTN</name>
<dbReference type="Proteomes" id="UP000539313">
    <property type="component" value="Unassembled WGS sequence"/>
</dbReference>
<accession>A0A7W3MTY4</accession>
<dbReference type="Pfam" id="PF03781">
    <property type="entry name" value="FGE-sulfatase"/>
    <property type="match status" value="1"/>
</dbReference>
<dbReference type="InterPro" id="IPR042095">
    <property type="entry name" value="SUMF_sf"/>
</dbReference>
<dbReference type="AlphaFoldDB" id="A0A7W3MTY4"/>
<dbReference type="Gene3D" id="3.90.1580.10">
    <property type="entry name" value="paralog of FGE (formylglycine-generating enzyme)"/>
    <property type="match status" value="1"/>
</dbReference>
<protein>
    <submittedName>
        <fullName evidence="2">Formylglycine-generating enzyme required for sulfatase activity</fullName>
    </submittedName>
</protein>
<reference evidence="2 3" key="1">
    <citation type="submission" date="2020-08" db="EMBL/GenBank/DDBJ databases">
        <title>Sequencing the genomes of 1000 actinobacteria strains.</title>
        <authorList>
            <person name="Klenk H.-P."/>
        </authorList>
    </citation>
    <scope>NUCLEOTIDE SEQUENCE [LARGE SCALE GENOMIC DNA]</scope>
    <source>
        <strain evidence="2 3">DSM 45823</strain>
    </source>
</reference>
<dbReference type="InterPro" id="IPR005532">
    <property type="entry name" value="SUMF_dom"/>
</dbReference>
<dbReference type="PANTHER" id="PTHR23150:SF19">
    <property type="entry name" value="FORMYLGLYCINE-GENERATING ENZYME"/>
    <property type="match status" value="1"/>
</dbReference>
<dbReference type="SUPFAM" id="SSF56436">
    <property type="entry name" value="C-type lectin-like"/>
    <property type="match status" value="1"/>
</dbReference>
<dbReference type="InterPro" id="IPR016187">
    <property type="entry name" value="CTDL_fold"/>
</dbReference>
<organism evidence="2 3">
    <name type="scientific">Thermomonospora cellulosilytica</name>
    <dbReference type="NCBI Taxonomy" id="1411118"/>
    <lineage>
        <taxon>Bacteria</taxon>
        <taxon>Bacillati</taxon>
        <taxon>Actinomycetota</taxon>
        <taxon>Actinomycetes</taxon>
        <taxon>Streptosporangiales</taxon>
        <taxon>Thermomonosporaceae</taxon>
        <taxon>Thermomonospora</taxon>
    </lineage>
</organism>
<dbReference type="EMBL" id="JACJII010000001">
    <property type="protein sequence ID" value="MBA9001857.1"/>
    <property type="molecule type" value="Genomic_DNA"/>
</dbReference>
<evidence type="ECO:0000313" key="2">
    <source>
        <dbReference type="EMBL" id="MBA9001857.1"/>
    </source>
</evidence>